<proteinExistence type="inferred from homology"/>
<evidence type="ECO:0000313" key="11">
    <source>
        <dbReference type="EMBL" id="OIQ72441.1"/>
    </source>
</evidence>
<dbReference type="SUPFAM" id="SSF53383">
    <property type="entry name" value="PLP-dependent transferases"/>
    <property type="match status" value="1"/>
</dbReference>
<keyword evidence="4 11" id="KW-0032">Aminotransferase</keyword>
<keyword evidence="6 11" id="KW-0808">Transferase</keyword>
<protein>
    <recommendedName>
        <fullName evidence="3">histidinol-phosphate transaminase</fullName>
        <ecNumber evidence="3">2.6.1.9</ecNumber>
    </recommendedName>
</protein>
<evidence type="ECO:0000256" key="3">
    <source>
        <dbReference type="ARBA" id="ARBA00012748"/>
    </source>
</evidence>
<evidence type="ECO:0000256" key="1">
    <source>
        <dbReference type="ARBA" id="ARBA00005011"/>
    </source>
</evidence>
<dbReference type="PANTHER" id="PTHR43643:SF6">
    <property type="entry name" value="HISTIDINOL-PHOSPHATE AMINOTRANSFERASE"/>
    <property type="match status" value="1"/>
</dbReference>
<keyword evidence="5" id="KW-0028">Amino-acid biosynthesis</keyword>
<comment type="pathway">
    <text evidence="1">Amino-acid biosynthesis; L-histidine biosynthesis; L-histidine from 5-phospho-alpha-D-ribose 1-diphosphate: step 7/9.</text>
</comment>
<evidence type="ECO:0000259" key="10">
    <source>
        <dbReference type="Pfam" id="PF00155"/>
    </source>
</evidence>
<dbReference type="InterPro" id="IPR015424">
    <property type="entry name" value="PyrdxlP-dep_Trfase"/>
</dbReference>
<keyword evidence="7" id="KW-0663">Pyridoxal phosphate</keyword>
<dbReference type="GO" id="GO:0030170">
    <property type="term" value="F:pyridoxal phosphate binding"/>
    <property type="evidence" value="ECO:0007669"/>
    <property type="project" value="InterPro"/>
</dbReference>
<evidence type="ECO:0000256" key="8">
    <source>
        <dbReference type="ARBA" id="ARBA00023102"/>
    </source>
</evidence>
<dbReference type="Gene3D" id="3.90.1150.10">
    <property type="entry name" value="Aspartate Aminotransferase, domain 1"/>
    <property type="match status" value="1"/>
</dbReference>
<dbReference type="AlphaFoldDB" id="A0A1J5PLM6"/>
<evidence type="ECO:0000256" key="7">
    <source>
        <dbReference type="ARBA" id="ARBA00022898"/>
    </source>
</evidence>
<evidence type="ECO:0000256" key="5">
    <source>
        <dbReference type="ARBA" id="ARBA00022605"/>
    </source>
</evidence>
<dbReference type="InterPro" id="IPR050106">
    <property type="entry name" value="HistidinolP_aminotransfase"/>
</dbReference>
<evidence type="ECO:0000256" key="2">
    <source>
        <dbReference type="ARBA" id="ARBA00007970"/>
    </source>
</evidence>
<sequence>MSAVTQAVALAALRHTDELLATVDAIKAQRDRIESELTSMDFSPVPSDANFVLFGPFADPKAVWQGLLERGVLIRDVGLPGLLRVTAGTVAETTAFLEALIEISKETR</sequence>
<evidence type="ECO:0000256" key="9">
    <source>
        <dbReference type="ARBA" id="ARBA00047481"/>
    </source>
</evidence>
<dbReference type="Gene3D" id="3.40.640.10">
    <property type="entry name" value="Type I PLP-dependent aspartate aminotransferase-like (Major domain)"/>
    <property type="match status" value="1"/>
</dbReference>
<dbReference type="PANTHER" id="PTHR43643">
    <property type="entry name" value="HISTIDINOL-PHOSPHATE AMINOTRANSFERASE 2"/>
    <property type="match status" value="1"/>
</dbReference>
<name>A0A1J5PLM6_9ZZZZ</name>
<keyword evidence="8" id="KW-0368">Histidine biosynthesis</keyword>
<evidence type="ECO:0000256" key="4">
    <source>
        <dbReference type="ARBA" id="ARBA00022576"/>
    </source>
</evidence>
<comment type="catalytic activity">
    <reaction evidence="9">
        <text>L-histidinol phosphate + 2-oxoglutarate = 3-(imidazol-4-yl)-2-oxopropyl phosphate + L-glutamate</text>
        <dbReference type="Rhea" id="RHEA:23744"/>
        <dbReference type="ChEBI" id="CHEBI:16810"/>
        <dbReference type="ChEBI" id="CHEBI:29985"/>
        <dbReference type="ChEBI" id="CHEBI:57766"/>
        <dbReference type="ChEBI" id="CHEBI:57980"/>
        <dbReference type="EC" id="2.6.1.9"/>
    </reaction>
</comment>
<dbReference type="EMBL" id="MLJW01003270">
    <property type="protein sequence ID" value="OIQ72441.1"/>
    <property type="molecule type" value="Genomic_DNA"/>
</dbReference>
<dbReference type="InterPro" id="IPR015422">
    <property type="entry name" value="PyrdxlP-dep_Trfase_small"/>
</dbReference>
<dbReference type="GO" id="GO:0004400">
    <property type="term" value="F:histidinol-phosphate transaminase activity"/>
    <property type="evidence" value="ECO:0007669"/>
    <property type="project" value="UniProtKB-EC"/>
</dbReference>
<evidence type="ECO:0000256" key="6">
    <source>
        <dbReference type="ARBA" id="ARBA00022679"/>
    </source>
</evidence>
<dbReference type="InterPro" id="IPR004839">
    <property type="entry name" value="Aminotransferase_I/II_large"/>
</dbReference>
<comment type="caution">
    <text evidence="11">The sequence shown here is derived from an EMBL/GenBank/DDBJ whole genome shotgun (WGS) entry which is preliminary data.</text>
</comment>
<dbReference type="InterPro" id="IPR015421">
    <property type="entry name" value="PyrdxlP-dep_Trfase_major"/>
</dbReference>
<accession>A0A1J5PLM6</accession>
<dbReference type="GO" id="GO:0000105">
    <property type="term" value="P:L-histidine biosynthetic process"/>
    <property type="evidence" value="ECO:0007669"/>
    <property type="project" value="UniProtKB-KW"/>
</dbReference>
<dbReference type="Pfam" id="PF00155">
    <property type="entry name" value="Aminotran_1_2"/>
    <property type="match status" value="1"/>
</dbReference>
<feature type="domain" description="Aminotransferase class I/classII large" evidence="10">
    <location>
        <begin position="2"/>
        <end position="100"/>
    </location>
</feature>
<comment type="similarity">
    <text evidence="2">Belongs to the class-II pyridoxal-phosphate-dependent aminotransferase family. Histidinol-phosphate aminotransferase subfamily.</text>
</comment>
<organism evidence="11">
    <name type="scientific">mine drainage metagenome</name>
    <dbReference type="NCBI Taxonomy" id="410659"/>
    <lineage>
        <taxon>unclassified sequences</taxon>
        <taxon>metagenomes</taxon>
        <taxon>ecological metagenomes</taxon>
    </lineage>
</organism>
<reference evidence="11" key="1">
    <citation type="submission" date="2016-10" db="EMBL/GenBank/DDBJ databases">
        <title>Sequence of Gallionella enrichment culture.</title>
        <authorList>
            <person name="Poehlein A."/>
            <person name="Muehling M."/>
            <person name="Daniel R."/>
        </authorList>
    </citation>
    <scope>NUCLEOTIDE SEQUENCE</scope>
</reference>
<dbReference type="EC" id="2.6.1.9" evidence="3"/>
<gene>
    <name evidence="11" type="primary">hisC_12</name>
    <name evidence="11" type="ORF">GALL_459370</name>
</gene>